<dbReference type="KEGG" id="gaw:V144x_46760"/>
<organism evidence="3 4">
    <name type="scientific">Gimesia aquarii</name>
    <dbReference type="NCBI Taxonomy" id="2527964"/>
    <lineage>
        <taxon>Bacteria</taxon>
        <taxon>Pseudomonadati</taxon>
        <taxon>Planctomycetota</taxon>
        <taxon>Planctomycetia</taxon>
        <taxon>Planctomycetales</taxon>
        <taxon>Planctomycetaceae</taxon>
        <taxon>Gimesia</taxon>
    </lineage>
</organism>
<dbReference type="AlphaFoldDB" id="A0A517W1Q6"/>
<feature type="transmembrane region" description="Helical" evidence="2">
    <location>
        <begin position="6"/>
        <end position="23"/>
    </location>
</feature>
<feature type="region of interest" description="Disordered" evidence="1">
    <location>
        <begin position="100"/>
        <end position="120"/>
    </location>
</feature>
<reference evidence="3 4" key="1">
    <citation type="submission" date="2019-03" db="EMBL/GenBank/DDBJ databases">
        <title>Deep-cultivation of Planctomycetes and their phenomic and genomic characterization uncovers novel biology.</title>
        <authorList>
            <person name="Wiegand S."/>
            <person name="Jogler M."/>
            <person name="Boedeker C."/>
            <person name="Pinto D."/>
            <person name="Vollmers J."/>
            <person name="Rivas-Marin E."/>
            <person name="Kohn T."/>
            <person name="Peeters S.H."/>
            <person name="Heuer A."/>
            <person name="Rast P."/>
            <person name="Oberbeckmann S."/>
            <person name="Bunk B."/>
            <person name="Jeske O."/>
            <person name="Meyerdierks A."/>
            <person name="Storesund J.E."/>
            <person name="Kallscheuer N."/>
            <person name="Luecker S."/>
            <person name="Lage O.M."/>
            <person name="Pohl T."/>
            <person name="Merkel B.J."/>
            <person name="Hornburger P."/>
            <person name="Mueller R.-W."/>
            <person name="Bruemmer F."/>
            <person name="Labrenz M."/>
            <person name="Spormann A.M."/>
            <person name="Op den Camp H."/>
            <person name="Overmann J."/>
            <person name="Amann R."/>
            <person name="Jetten M.S.M."/>
            <person name="Mascher T."/>
            <person name="Medema M.H."/>
            <person name="Devos D.P."/>
            <person name="Kaster A.-K."/>
            <person name="Ovreas L."/>
            <person name="Rohde M."/>
            <person name="Galperin M.Y."/>
            <person name="Jogler C."/>
        </authorList>
    </citation>
    <scope>NUCLEOTIDE SEQUENCE [LARGE SCALE GENOMIC DNA]</scope>
    <source>
        <strain evidence="3 4">V144</strain>
    </source>
</reference>
<dbReference type="RefSeq" id="WP_144988428.1">
    <property type="nucleotide sequence ID" value="NZ_CP037920.1"/>
</dbReference>
<sequence>MFNLSDPNVILTGILLIAIAWSLKKNFRMQKRVRDRDPLQEAKHEIAQTEQKQVNRLNQLEVKLFDYGREVEARSDDRLRVLDELLQDADREINRLRQQLTLTQQNSSEPTNQPGPDISMYESSRKISASLEQRSMIVFLSQAGFSVQEISNCFQHSVSEIETILTEENEQHNTDVA</sequence>
<accession>A0A517W1Q6</accession>
<keyword evidence="2" id="KW-0472">Membrane</keyword>
<dbReference type="Proteomes" id="UP000318704">
    <property type="component" value="Chromosome"/>
</dbReference>
<protein>
    <submittedName>
        <fullName evidence="3">Uncharacterized protein</fullName>
    </submittedName>
</protein>
<evidence type="ECO:0000313" key="3">
    <source>
        <dbReference type="EMBL" id="QDT99166.1"/>
    </source>
</evidence>
<keyword evidence="2" id="KW-1133">Transmembrane helix</keyword>
<proteinExistence type="predicted"/>
<evidence type="ECO:0000313" key="4">
    <source>
        <dbReference type="Proteomes" id="UP000318704"/>
    </source>
</evidence>
<evidence type="ECO:0000256" key="1">
    <source>
        <dbReference type="SAM" id="MobiDB-lite"/>
    </source>
</evidence>
<keyword evidence="2" id="KW-0812">Transmembrane</keyword>
<name>A0A517W1Q6_9PLAN</name>
<gene>
    <name evidence="3" type="ORF">V144x_46760</name>
</gene>
<evidence type="ECO:0000256" key="2">
    <source>
        <dbReference type="SAM" id="Phobius"/>
    </source>
</evidence>
<dbReference type="EMBL" id="CP037920">
    <property type="protein sequence ID" value="QDT99166.1"/>
    <property type="molecule type" value="Genomic_DNA"/>
</dbReference>